<name>A0AAD6ZGJ3_9AGAR</name>
<reference evidence="1" key="1">
    <citation type="submission" date="2023-03" db="EMBL/GenBank/DDBJ databases">
        <title>Massive genome expansion in bonnet fungi (Mycena s.s.) driven by repeated elements and novel gene families across ecological guilds.</title>
        <authorList>
            <consortium name="Lawrence Berkeley National Laboratory"/>
            <person name="Harder C.B."/>
            <person name="Miyauchi S."/>
            <person name="Viragh M."/>
            <person name="Kuo A."/>
            <person name="Thoen E."/>
            <person name="Andreopoulos B."/>
            <person name="Lu D."/>
            <person name="Skrede I."/>
            <person name="Drula E."/>
            <person name="Henrissat B."/>
            <person name="Morin E."/>
            <person name="Kohler A."/>
            <person name="Barry K."/>
            <person name="LaButti K."/>
            <person name="Morin E."/>
            <person name="Salamov A."/>
            <person name="Lipzen A."/>
            <person name="Mereny Z."/>
            <person name="Hegedus B."/>
            <person name="Baldrian P."/>
            <person name="Stursova M."/>
            <person name="Weitz H."/>
            <person name="Taylor A."/>
            <person name="Grigoriev I.V."/>
            <person name="Nagy L.G."/>
            <person name="Martin F."/>
            <person name="Kauserud H."/>
        </authorList>
    </citation>
    <scope>NUCLEOTIDE SEQUENCE</scope>
    <source>
        <strain evidence="1">CBHHK002</strain>
    </source>
</reference>
<keyword evidence="2" id="KW-1185">Reference proteome</keyword>
<dbReference type="AlphaFoldDB" id="A0AAD6ZGJ3"/>
<accession>A0AAD6ZGJ3</accession>
<proteinExistence type="predicted"/>
<dbReference type="EMBL" id="JARIHO010000053">
    <property type="protein sequence ID" value="KAJ7320871.1"/>
    <property type="molecule type" value="Genomic_DNA"/>
</dbReference>
<organism evidence="1 2">
    <name type="scientific">Mycena albidolilacea</name>
    <dbReference type="NCBI Taxonomy" id="1033008"/>
    <lineage>
        <taxon>Eukaryota</taxon>
        <taxon>Fungi</taxon>
        <taxon>Dikarya</taxon>
        <taxon>Basidiomycota</taxon>
        <taxon>Agaricomycotina</taxon>
        <taxon>Agaricomycetes</taxon>
        <taxon>Agaricomycetidae</taxon>
        <taxon>Agaricales</taxon>
        <taxon>Marasmiineae</taxon>
        <taxon>Mycenaceae</taxon>
        <taxon>Mycena</taxon>
    </lineage>
</organism>
<dbReference type="Proteomes" id="UP001218218">
    <property type="component" value="Unassembled WGS sequence"/>
</dbReference>
<comment type="caution">
    <text evidence="1">The sequence shown here is derived from an EMBL/GenBank/DDBJ whole genome shotgun (WGS) entry which is preliminary data.</text>
</comment>
<evidence type="ECO:0000313" key="1">
    <source>
        <dbReference type="EMBL" id="KAJ7320871.1"/>
    </source>
</evidence>
<sequence>MLEMLEPDDQRPQADRRCGAVRKLDAISKAGADETKRNYNMGDAMSRRRKGPLERERLPAAAVSAGRTLKPRILLVAHKWISTLFADPGLLLLFHLLAPADSATPKITSANAMDSPPGPPFCSGGLELDSSSAWCGTGRGGDVHVQTDGRTRTCTRHSAKCGVSYRGVQGWEGRSSRVEIVAAERWGSWSYNIGPIRSAKRQRRFDVEVRCGARAREVESILEREGKGRKNDFDGGAMSQRRKGHWNESACPWRLVRQVLSRLSAWCILLVAHMRTLEMVIYRRPSSATSSGTSATLPVGVHLHRSVVPLRQCPASAAWRLRPLTLCAHRIAPKLCYLLRSSSPAH</sequence>
<gene>
    <name evidence="1" type="ORF">DFH08DRAFT_970582</name>
</gene>
<evidence type="ECO:0000313" key="2">
    <source>
        <dbReference type="Proteomes" id="UP001218218"/>
    </source>
</evidence>
<protein>
    <submittedName>
        <fullName evidence="1">Uncharacterized protein</fullName>
    </submittedName>
</protein>